<organism evidence="1 2">
    <name type="scientific">Mucilaginibacter yixingensis</name>
    <dbReference type="NCBI Taxonomy" id="1295612"/>
    <lineage>
        <taxon>Bacteria</taxon>
        <taxon>Pseudomonadati</taxon>
        <taxon>Bacteroidota</taxon>
        <taxon>Sphingobacteriia</taxon>
        <taxon>Sphingobacteriales</taxon>
        <taxon>Sphingobacteriaceae</taxon>
        <taxon>Mucilaginibacter</taxon>
    </lineage>
</organism>
<dbReference type="Proteomes" id="UP000244168">
    <property type="component" value="Unassembled WGS sequence"/>
</dbReference>
<name>A0A2T5JEZ1_9SPHI</name>
<evidence type="ECO:0000313" key="2">
    <source>
        <dbReference type="Proteomes" id="UP000244168"/>
    </source>
</evidence>
<sequence>MLAYRIANYLGSGAHSDEAPHDMLYFVGKVSADVER</sequence>
<comment type="caution">
    <text evidence="1">The sequence shown here is derived from an EMBL/GenBank/DDBJ whole genome shotgun (WGS) entry which is preliminary data.</text>
</comment>
<proteinExistence type="predicted"/>
<evidence type="ECO:0000313" key="1">
    <source>
        <dbReference type="EMBL" id="PTR01010.1"/>
    </source>
</evidence>
<gene>
    <name evidence="1" type="ORF">C8P68_101240</name>
</gene>
<dbReference type="AlphaFoldDB" id="A0A2T5JEZ1"/>
<keyword evidence="2" id="KW-1185">Reference proteome</keyword>
<dbReference type="EMBL" id="QAOQ01000001">
    <property type="protein sequence ID" value="PTR01010.1"/>
    <property type="molecule type" value="Genomic_DNA"/>
</dbReference>
<protein>
    <submittedName>
        <fullName evidence="1">Uncharacterized protein</fullName>
    </submittedName>
</protein>
<accession>A0A2T5JEZ1</accession>
<reference evidence="1 2" key="1">
    <citation type="submission" date="2018-04" db="EMBL/GenBank/DDBJ databases">
        <title>Genomic Encyclopedia of Archaeal and Bacterial Type Strains, Phase II (KMG-II): from individual species to whole genera.</title>
        <authorList>
            <person name="Goeker M."/>
        </authorList>
    </citation>
    <scope>NUCLEOTIDE SEQUENCE [LARGE SCALE GENOMIC DNA]</scope>
    <source>
        <strain evidence="1 2">DSM 26809</strain>
    </source>
</reference>